<comment type="caution">
    <text evidence="8">The sequence shown here is derived from an EMBL/GenBank/DDBJ whole genome shotgun (WGS) entry which is preliminary data.</text>
</comment>
<keyword evidence="3 6" id="KW-1133">Transmembrane helix</keyword>
<keyword evidence="4 6" id="KW-0472">Membrane</keyword>
<dbReference type="InterPro" id="IPR020846">
    <property type="entry name" value="MFS_dom"/>
</dbReference>
<dbReference type="Gene3D" id="1.20.1250.20">
    <property type="entry name" value="MFS general substrate transporter like domains"/>
    <property type="match status" value="1"/>
</dbReference>
<feature type="transmembrane region" description="Helical" evidence="6">
    <location>
        <begin position="423"/>
        <end position="447"/>
    </location>
</feature>
<feature type="transmembrane region" description="Helical" evidence="6">
    <location>
        <begin position="392"/>
        <end position="411"/>
    </location>
</feature>
<feature type="transmembrane region" description="Helical" evidence="6">
    <location>
        <begin position="364"/>
        <end position="385"/>
    </location>
</feature>
<dbReference type="SUPFAM" id="SSF103473">
    <property type="entry name" value="MFS general substrate transporter"/>
    <property type="match status" value="1"/>
</dbReference>
<feature type="transmembrane region" description="Helical" evidence="6">
    <location>
        <begin position="491"/>
        <end position="510"/>
    </location>
</feature>
<dbReference type="InterPro" id="IPR036259">
    <property type="entry name" value="MFS_trans_sf"/>
</dbReference>
<evidence type="ECO:0000256" key="1">
    <source>
        <dbReference type="ARBA" id="ARBA00004141"/>
    </source>
</evidence>
<comment type="subcellular location">
    <subcellularLocation>
        <location evidence="1">Membrane</location>
        <topology evidence="1">Multi-pass membrane protein</topology>
    </subcellularLocation>
</comment>
<evidence type="ECO:0000256" key="4">
    <source>
        <dbReference type="ARBA" id="ARBA00023136"/>
    </source>
</evidence>
<proteinExistence type="predicted"/>
<dbReference type="Proteomes" id="UP001208570">
    <property type="component" value="Unassembled WGS sequence"/>
</dbReference>
<protein>
    <recommendedName>
        <fullName evidence="7">Major facilitator superfamily (MFS) profile domain-containing protein</fullName>
    </recommendedName>
</protein>
<dbReference type="GO" id="GO:0022857">
    <property type="term" value="F:transmembrane transporter activity"/>
    <property type="evidence" value="ECO:0007669"/>
    <property type="project" value="InterPro"/>
</dbReference>
<evidence type="ECO:0000313" key="9">
    <source>
        <dbReference type="Proteomes" id="UP001208570"/>
    </source>
</evidence>
<dbReference type="Pfam" id="PF00083">
    <property type="entry name" value="Sugar_tr"/>
    <property type="match status" value="1"/>
</dbReference>
<dbReference type="PROSITE" id="PS50850">
    <property type="entry name" value="MFS"/>
    <property type="match status" value="1"/>
</dbReference>
<dbReference type="CDD" id="cd17317">
    <property type="entry name" value="MFS_SLC22"/>
    <property type="match status" value="1"/>
</dbReference>
<name>A0AAD9KGM2_9ANNE</name>
<gene>
    <name evidence="8" type="ORF">LSH36_3g27000</name>
</gene>
<feature type="transmembrane region" description="Helical" evidence="6">
    <location>
        <begin position="334"/>
        <end position="352"/>
    </location>
</feature>
<accession>A0AAD9KGM2</accession>
<feature type="transmembrane region" description="Helical" evidence="6">
    <location>
        <begin position="152"/>
        <end position="175"/>
    </location>
</feature>
<feature type="transmembrane region" description="Helical" evidence="6">
    <location>
        <begin position="459"/>
        <end position="479"/>
    </location>
</feature>
<evidence type="ECO:0000256" key="2">
    <source>
        <dbReference type="ARBA" id="ARBA00022692"/>
    </source>
</evidence>
<evidence type="ECO:0000259" key="7">
    <source>
        <dbReference type="PROSITE" id="PS50850"/>
    </source>
</evidence>
<feature type="domain" description="Major facilitator superfamily (MFS) profile" evidence="7">
    <location>
        <begin position="81"/>
        <end position="515"/>
    </location>
</feature>
<dbReference type="AlphaFoldDB" id="A0AAD9KGM2"/>
<dbReference type="EMBL" id="JAODUP010000003">
    <property type="protein sequence ID" value="KAK2170415.1"/>
    <property type="molecule type" value="Genomic_DNA"/>
</dbReference>
<evidence type="ECO:0000256" key="6">
    <source>
        <dbReference type="SAM" id="Phobius"/>
    </source>
</evidence>
<evidence type="ECO:0000256" key="3">
    <source>
        <dbReference type="ARBA" id="ARBA00022989"/>
    </source>
</evidence>
<reference evidence="8" key="1">
    <citation type="journal article" date="2023" name="Mol. Biol. Evol.">
        <title>Third-Generation Sequencing Reveals the Adaptive Role of the Epigenome in Three Deep-Sea Polychaetes.</title>
        <authorList>
            <person name="Perez M."/>
            <person name="Aroh O."/>
            <person name="Sun Y."/>
            <person name="Lan Y."/>
            <person name="Juniper S.K."/>
            <person name="Young C.R."/>
            <person name="Angers B."/>
            <person name="Qian P.Y."/>
        </authorList>
    </citation>
    <scope>NUCLEOTIDE SEQUENCE</scope>
    <source>
        <strain evidence="8">P08H-3</strain>
    </source>
</reference>
<feature type="transmembrane region" description="Helical" evidence="6">
    <location>
        <begin position="215"/>
        <end position="232"/>
    </location>
</feature>
<evidence type="ECO:0000256" key="5">
    <source>
        <dbReference type="SAM" id="MobiDB-lite"/>
    </source>
</evidence>
<dbReference type="PANTHER" id="PTHR24064">
    <property type="entry name" value="SOLUTE CARRIER FAMILY 22 MEMBER"/>
    <property type="match status" value="1"/>
</dbReference>
<keyword evidence="9" id="KW-1185">Reference proteome</keyword>
<dbReference type="GO" id="GO:0016020">
    <property type="term" value="C:membrane"/>
    <property type="evidence" value="ECO:0007669"/>
    <property type="project" value="UniProtKB-SubCell"/>
</dbReference>
<evidence type="ECO:0000313" key="8">
    <source>
        <dbReference type="EMBL" id="KAK2170415.1"/>
    </source>
</evidence>
<feature type="transmembrane region" description="Helical" evidence="6">
    <location>
        <begin position="124"/>
        <end position="143"/>
    </location>
</feature>
<sequence length="559" mass="62346">MRHQNTNKPATDRVDNHATTSSIDENVVGSLQVRLQPKVKCAKGFLEPEIPEDDKLNCSISEAYNNDTERWERDKCHMHPVTNGTCSNATVPCTHGWWYNPDPIQTSVVTDWDLVCDKNFLPELSQTIFNVGVMAGAILFGFLSDKYGRKKIFITALLAQTLVGSVTSASPNFYFYTALRFLVGALEQGVNITGFIMATELFPPKERSVAAVSHEFFWAIGGAVLPFFAYYLRQWRHLQLVVSLPSALSIILIWTIPESLVWLLAKGRIKEAEAILGKAASMNKKTLPPNCLSDHDTKPILPDGTQTQDIRIESKEQRTYTVIDLFRTPKLRKISMCICMLWALNTMVYYGLTFNTPNLYGDMYLNFFLGQLVEIPSVMATLFLIYKVGRRWPLCLFHVFGGLVCIASPFIPATTAGGTDLTWLAVTLAMLGKFAINASFTIIYLYGPEIYPTVIRNTGAGLASFSGRIGGILYPPVTYLSKLDTPLAKQLPLIVFGTLSVIGGFTALPLPETRHMPLPDTIDDVENYEEFCKRAKHHANGTAYEMTNVVDGKQQPERV</sequence>
<keyword evidence="2 6" id="KW-0812">Transmembrane</keyword>
<feature type="region of interest" description="Disordered" evidence="5">
    <location>
        <begin position="1"/>
        <end position="23"/>
    </location>
</feature>
<feature type="transmembrane region" description="Helical" evidence="6">
    <location>
        <begin position="244"/>
        <end position="265"/>
    </location>
</feature>
<dbReference type="InterPro" id="IPR005828">
    <property type="entry name" value="MFS_sugar_transport-like"/>
</dbReference>
<organism evidence="8 9">
    <name type="scientific">Paralvinella palmiformis</name>
    <dbReference type="NCBI Taxonomy" id="53620"/>
    <lineage>
        <taxon>Eukaryota</taxon>
        <taxon>Metazoa</taxon>
        <taxon>Spiralia</taxon>
        <taxon>Lophotrochozoa</taxon>
        <taxon>Annelida</taxon>
        <taxon>Polychaeta</taxon>
        <taxon>Sedentaria</taxon>
        <taxon>Canalipalpata</taxon>
        <taxon>Terebellida</taxon>
        <taxon>Terebelliformia</taxon>
        <taxon>Alvinellidae</taxon>
        <taxon>Paralvinella</taxon>
    </lineage>
</organism>